<dbReference type="EMBL" id="BMPP01000003">
    <property type="protein sequence ID" value="GGK19049.1"/>
    <property type="molecule type" value="Genomic_DNA"/>
</dbReference>
<evidence type="ECO:0000313" key="1">
    <source>
        <dbReference type="EMBL" id="GGK19049.1"/>
    </source>
</evidence>
<organism evidence="1 2">
    <name type="scientific">Deinococcus malanensis</name>
    <dbReference type="NCBI Taxonomy" id="1706855"/>
    <lineage>
        <taxon>Bacteria</taxon>
        <taxon>Thermotogati</taxon>
        <taxon>Deinococcota</taxon>
        <taxon>Deinococci</taxon>
        <taxon>Deinococcales</taxon>
        <taxon>Deinococcaceae</taxon>
        <taxon>Deinococcus</taxon>
    </lineage>
</organism>
<evidence type="ECO:0008006" key="3">
    <source>
        <dbReference type="Google" id="ProtNLM"/>
    </source>
</evidence>
<protein>
    <recommendedName>
        <fullName evidence="3">Malate synthase</fullName>
    </recommendedName>
</protein>
<gene>
    <name evidence="1" type="ORF">GCM10008955_10610</name>
</gene>
<comment type="caution">
    <text evidence="1">The sequence shown here is derived from an EMBL/GenBank/DDBJ whole genome shotgun (WGS) entry which is preliminary data.</text>
</comment>
<accession>A0ABQ2EP61</accession>
<reference evidence="2" key="1">
    <citation type="journal article" date="2019" name="Int. J. Syst. Evol. Microbiol.">
        <title>The Global Catalogue of Microorganisms (GCM) 10K type strain sequencing project: providing services to taxonomists for standard genome sequencing and annotation.</title>
        <authorList>
            <consortium name="The Broad Institute Genomics Platform"/>
            <consortium name="The Broad Institute Genome Sequencing Center for Infectious Disease"/>
            <person name="Wu L."/>
            <person name="Ma J."/>
        </authorList>
    </citation>
    <scope>NUCLEOTIDE SEQUENCE [LARGE SCALE GENOMIC DNA]</scope>
    <source>
        <strain evidence="2">JCM 30331</strain>
    </source>
</reference>
<evidence type="ECO:0000313" key="2">
    <source>
        <dbReference type="Proteomes" id="UP000647587"/>
    </source>
</evidence>
<name>A0ABQ2EP61_9DEIO</name>
<dbReference type="Proteomes" id="UP000647587">
    <property type="component" value="Unassembled WGS sequence"/>
</dbReference>
<sequence>MANFADLVNEARLRHLQKVQQSEQAKNYVRDVMIHACEQIEHSGGVLTDSENWSYNGLHAFNHYTLSFPADIGISDMELQVGGRELPEAGNEIVVGNPDTAVVVSNQTEGVAAVFDYVKQAVES</sequence>
<keyword evidence="2" id="KW-1185">Reference proteome</keyword>
<proteinExistence type="predicted"/>
<dbReference type="RefSeq" id="WP_189005209.1">
    <property type="nucleotide sequence ID" value="NZ_BMPP01000003.1"/>
</dbReference>